<sequence>MRTLLVVVGVIAAALILLGLLLEAARWLMIIGAVALLAVFVLAVVKSRRVLTRQH</sequence>
<reference evidence="2 3" key="1">
    <citation type="submission" date="2023-02" db="EMBL/GenBank/DDBJ databases">
        <authorList>
            <person name="Mo P."/>
        </authorList>
    </citation>
    <scope>NUCLEOTIDE SEQUENCE [LARGE SCALE GENOMIC DNA]</scope>
    <source>
        <strain evidence="2 3">HUAS 3</strain>
    </source>
</reference>
<gene>
    <name evidence="2" type="ORF">PVK37_18420</name>
</gene>
<protein>
    <recommendedName>
        <fullName evidence="4">PEP-CTERM protein-sorting domain-containing protein</fullName>
    </recommendedName>
</protein>
<evidence type="ECO:0000256" key="1">
    <source>
        <dbReference type="SAM" id="Phobius"/>
    </source>
</evidence>
<keyword evidence="1" id="KW-0472">Membrane</keyword>
<dbReference type="Proteomes" id="UP001219605">
    <property type="component" value="Chromosome"/>
</dbReference>
<evidence type="ECO:0000313" key="2">
    <source>
        <dbReference type="EMBL" id="WDZ82458.1"/>
    </source>
</evidence>
<keyword evidence="3" id="KW-1185">Reference proteome</keyword>
<evidence type="ECO:0000313" key="3">
    <source>
        <dbReference type="Proteomes" id="UP001219605"/>
    </source>
</evidence>
<organism evidence="2 3">
    <name type="scientific">Micromonospora cathayae</name>
    <dbReference type="NCBI Taxonomy" id="3028804"/>
    <lineage>
        <taxon>Bacteria</taxon>
        <taxon>Bacillati</taxon>
        <taxon>Actinomycetota</taxon>
        <taxon>Actinomycetes</taxon>
        <taxon>Micromonosporales</taxon>
        <taxon>Micromonosporaceae</taxon>
        <taxon>Micromonospora</taxon>
    </lineage>
</organism>
<name>A0ABY7ZIW1_9ACTN</name>
<proteinExistence type="predicted"/>
<keyword evidence="1" id="KW-1133">Transmembrane helix</keyword>
<feature type="transmembrane region" description="Helical" evidence="1">
    <location>
        <begin position="24"/>
        <end position="45"/>
    </location>
</feature>
<accession>A0ABY7ZIW1</accession>
<dbReference type="RefSeq" id="WP_275028700.1">
    <property type="nucleotide sequence ID" value="NZ_CP118615.1"/>
</dbReference>
<dbReference type="EMBL" id="CP118615">
    <property type="protein sequence ID" value="WDZ82458.1"/>
    <property type="molecule type" value="Genomic_DNA"/>
</dbReference>
<evidence type="ECO:0008006" key="4">
    <source>
        <dbReference type="Google" id="ProtNLM"/>
    </source>
</evidence>
<keyword evidence="1" id="KW-0812">Transmembrane</keyword>